<evidence type="ECO:0008006" key="4">
    <source>
        <dbReference type="Google" id="ProtNLM"/>
    </source>
</evidence>
<dbReference type="RefSeq" id="WP_408326115.1">
    <property type="nucleotide sequence ID" value="NZ_JAQQFH010000002.1"/>
</dbReference>
<feature type="chain" id="PRO_5046560249" description="Lysozyme inhibitor LprI N-terminal domain-containing protein" evidence="1">
    <location>
        <begin position="27"/>
        <end position="229"/>
    </location>
</feature>
<reference evidence="2 3" key="1">
    <citation type="journal article" date="2024" name="Chem. Sci.">
        <title>Discovery of megapolipeptins by genome mining of a Burkholderiales bacteria collection.</title>
        <authorList>
            <person name="Paulo B.S."/>
            <person name="Recchia M.J.J."/>
            <person name="Lee S."/>
            <person name="Fergusson C.H."/>
            <person name="Romanowski S.B."/>
            <person name="Hernandez A."/>
            <person name="Krull N."/>
            <person name="Liu D.Y."/>
            <person name="Cavanagh H."/>
            <person name="Bos A."/>
            <person name="Gray C.A."/>
            <person name="Murphy B.T."/>
            <person name="Linington R.G."/>
            <person name="Eustaquio A.S."/>
        </authorList>
    </citation>
    <scope>NUCLEOTIDE SEQUENCE [LARGE SCALE GENOMIC DNA]</scope>
    <source>
        <strain evidence="2 3">RL16-012-BIC-B</strain>
    </source>
</reference>
<feature type="signal peptide" evidence="1">
    <location>
        <begin position="1"/>
        <end position="26"/>
    </location>
</feature>
<gene>
    <name evidence="2" type="ORF">PQR66_09555</name>
</gene>
<dbReference type="Proteomes" id="UP001629249">
    <property type="component" value="Unassembled WGS sequence"/>
</dbReference>
<name>A0ABW8ZKG4_9BURK</name>
<proteinExistence type="predicted"/>
<protein>
    <recommendedName>
        <fullName evidence="4">Lysozyme inhibitor LprI N-terminal domain-containing protein</fullName>
    </recommendedName>
</protein>
<sequence>MQHVVTRKPTRSIAGIAFLLPIAAYAAGPSFDCAKASSDVEVAICGSTALMAADRDIADAYGMARRRLDRQAGLALVQDQRAFLLTRGYVLTPDNNRSAQKRLLESMQNRARFLQGIPAQTRSGFAGQWGSVLGFVSVLAVGNGYEVSINTVEPTIGRWVCDIDGTGTLVEGKLLVKNAGDRAVVQLSHDGELLKVETLPPPGIQNWHAPFCGSNGSLDGEYFPSAGAN</sequence>
<dbReference type="EMBL" id="JAQQFN010000005">
    <property type="protein sequence ID" value="MFL9883270.1"/>
    <property type="molecule type" value="Genomic_DNA"/>
</dbReference>
<evidence type="ECO:0000313" key="2">
    <source>
        <dbReference type="EMBL" id="MFL9883270.1"/>
    </source>
</evidence>
<keyword evidence="1" id="KW-0732">Signal</keyword>
<evidence type="ECO:0000256" key="1">
    <source>
        <dbReference type="SAM" id="SignalP"/>
    </source>
</evidence>
<evidence type="ECO:0000313" key="3">
    <source>
        <dbReference type="Proteomes" id="UP001629249"/>
    </source>
</evidence>
<accession>A0ABW8ZKG4</accession>
<comment type="caution">
    <text evidence="2">The sequence shown here is derived from an EMBL/GenBank/DDBJ whole genome shotgun (WGS) entry which is preliminary data.</text>
</comment>
<keyword evidence="3" id="KW-1185">Reference proteome</keyword>
<dbReference type="Gene3D" id="1.20.1270.180">
    <property type="match status" value="1"/>
</dbReference>
<organism evidence="2 3">
    <name type="scientific">Paraburkholderia agricolaris</name>
    <dbReference type="NCBI Taxonomy" id="2152888"/>
    <lineage>
        <taxon>Bacteria</taxon>
        <taxon>Pseudomonadati</taxon>
        <taxon>Pseudomonadota</taxon>
        <taxon>Betaproteobacteria</taxon>
        <taxon>Burkholderiales</taxon>
        <taxon>Burkholderiaceae</taxon>
        <taxon>Paraburkholderia</taxon>
    </lineage>
</organism>